<gene>
    <name evidence="1" type="ORF">S03H2_33154</name>
</gene>
<organism evidence="1">
    <name type="scientific">marine sediment metagenome</name>
    <dbReference type="NCBI Taxonomy" id="412755"/>
    <lineage>
        <taxon>unclassified sequences</taxon>
        <taxon>metagenomes</taxon>
        <taxon>ecological metagenomes</taxon>
    </lineage>
</organism>
<sequence length="56" mass="6163">MQASNYTREEAIQELTSNAIYDLSQNADNIGDMITDQVADDIVNAELMRQGAEDLG</sequence>
<proteinExistence type="predicted"/>
<dbReference type="EMBL" id="BARU01020169">
    <property type="protein sequence ID" value="GAH60724.1"/>
    <property type="molecule type" value="Genomic_DNA"/>
</dbReference>
<reference evidence="1" key="1">
    <citation type="journal article" date="2014" name="Front. Microbiol.">
        <title>High frequency of phylogenetically diverse reductive dehalogenase-homologous genes in deep subseafloor sedimentary metagenomes.</title>
        <authorList>
            <person name="Kawai M."/>
            <person name="Futagami T."/>
            <person name="Toyoda A."/>
            <person name="Takaki Y."/>
            <person name="Nishi S."/>
            <person name="Hori S."/>
            <person name="Arai W."/>
            <person name="Tsubouchi T."/>
            <person name="Morono Y."/>
            <person name="Uchiyama I."/>
            <person name="Ito T."/>
            <person name="Fujiyama A."/>
            <person name="Inagaki F."/>
            <person name="Takami H."/>
        </authorList>
    </citation>
    <scope>NUCLEOTIDE SEQUENCE</scope>
    <source>
        <strain evidence="1">Expedition CK06-06</strain>
    </source>
</reference>
<name>X1I3Q4_9ZZZZ</name>
<accession>X1I3Q4</accession>
<comment type="caution">
    <text evidence="1">The sequence shown here is derived from an EMBL/GenBank/DDBJ whole genome shotgun (WGS) entry which is preliminary data.</text>
</comment>
<evidence type="ECO:0000313" key="1">
    <source>
        <dbReference type="EMBL" id="GAH60724.1"/>
    </source>
</evidence>
<protein>
    <submittedName>
        <fullName evidence="1">Uncharacterized protein</fullName>
    </submittedName>
</protein>
<dbReference type="AlphaFoldDB" id="X1I3Q4"/>
<feature type="non-terminal residue" evidence="1">
    <location>
        <position position="56"/>
    </location>
</feature>